<dbReference type="SMART" id="SM00690">
    <property type="entry name" value="DM5"/>
    <property type="match status" value="2"/>
</dbReference>
<evidence type="ECO:0000313" key="4">
    <source>
        <dbReference type="EMBL" id="ALC46136.1"/>
    </source>
</evidence>
<dbReference type="Pfam" id="PF03103">
    <property type="entry name" value="DUF243"/>
    <property type="match status" value="2"/>
</dbReference>
<keyword evidence="5" id="KW-1185">Reference proteome</keyword>
<feature type="chain" id="PRO_5005803813" evidence="2">
    <location>
        <begin position="21"/>
        <end position="542"/>
    </location>
</feature>
<sequence>MRQFTVILVCLSAALGVASAAKLGYNYEAGLSGSDHSAVPGSATRNVEPTSHDLDSEPQLFTPSADIAEPTGQAVDYAAPQAELQKEFFSYTADEEDFNDPAAAERVVESLNKALRVVFIKGPEHNGLENAALALAKQAAQQDTAIYVLNKQTDLGELAQKFNTVRSNVNNKPEVHFVKYRTQEDAQNAQRAIQGQYDQLGGTSQAHDGGVASALNFASAAPQAAANDAIDQTEETAPVNSYVPPVTPGSSYLPANLLRLMRAFIVLCLVSVACADKLGYNYRPVGHSNAGLSFAPGSGSNAGSLGGLGLGAGLGGSNYGSLDSGLGSSGLGSGSSGLGNLGLSGGFGSSGLGSSGLGSSGLGSSGLAGPVDYSSAPASSELDKEFYTFSANEDDFNEPQALERVQNSVNKGLRVVFIKGPENRGLENAALALAKQAAQQETAIYVLNKQADIGDLANKLNAIRSNNNNKPEVHFVKYRTPEDAANAQRAIQSQYDQLGGSSQAHNGGVAPVLNFASQGTVRQANAKAPENAYLPTSIFRRV</sequence>
<dbReference type="GO" id="GO:0062129">
    <property type="term" value="C:chitin-based extracellular matrix"/>
    <property type="evidence" value="ECO:0007669"/>
    <property type="project" value="TreeGrafter"/>
</dbReference>
<gene>
    <name evidence="4" type="ORF">Dbus_chr3Rg886</name>
</gene>
<dbReference type="STRING" id="30019.A0A0M5J202"/>
<feature type="signal peptide" evidence="2">
    <location>
        <begin position="1"/>
        <end position="20"/>
    </location>
</feature>
<keyword evidence="2" id="KW-0732">Signal</keyword>
<dbReference type="Proteomes" id="UP000494163">
    <property type="component" value="Chromosome 3R"/>
</dbReference>
<evidence type="ECO:0000313" key="5">
    <source>
        <dbReference type="Proteomes" id="UP000494163"/>
    </source>
</evidence>
<dbReference type="EMBL" id="CP012526">
    <property type="protein sequence ID" value="ALC46136.1"/>
    <property type="molecule type" value="Genomic_DNA"/>
</dbReference>
<protein>
    <submittedName>
        <fullName evidence="4">TwdlK</fullName>
    </submittedName>
</protein>
<name>A0A0M5J202_DROBS</name>
<organism evidence="4 5">
    <name type="scientific">Drosophila busckii</name>
    <name type="common">Fruit fly</name>
    <dbReference type="NCBI Taxonomy" id="30019"/>
    <lineage>
        <taxon>Eukaryota</taxon>
        <taxon>Metazoa</taxon>
        <taxon>Ecdysozoa</taxon>
        <taxon>Arthropoda</taxon>
        <taxon>Hexapoda</taxon>
        <taxon>Insecta</taxon>
        <taxon>Pterygota</taxon>
        <taxon>Neoptera</taxon>
        <taxon>Endopterygota</taxon>
        <taxon>Diptera</taxon>
        <taxon>Brachycera</taxon>
        <taxon>Muscomorpha</taxon>
        <taxon>Ephydroidea</taxon>
        <taxon>Drosophilidae</taxon>
        <taxon>Drosophila</taxon>
    </lineage>
</organism>
<dbReference type="OrthoDB" id="7882304at2759"/>
<feature type="domain" description="DUF243" evidence="3">
    <location>
        <begin position="380"/>
        <end position="481"/>
    </location>
</feature>
<accession>A0A0M5J202</accession>
<reference evidence="4 5" key="1">
    <citation type="submission" date="2015-08" db="EMBL/GenBank/DDBJ databases">
        <title>Ancestral chromatin configuration constrains chromatin evolution on differentiating sex chromosomes in Drosophila.</title>
        <authorList>
            <person name="Zhou Q."/>
            <person name="Bachtrog D."/>
        </authorList>
    </citation>
    <scope>NUCLEOTIDE SEQUENCE [LARGE SCALE GENOMIC DNA]</scope>
    <source>
        <tissue evidence="4">Whole larvae</tissue>
    </source>
</reference>
<evidence type="ECO:0000256" key="1">
    <source>
        <dbReference type="SAM" id="MobiDB-lite"/>
    </source>
</evidence>
<dbReference type="GO" id="GO:0040003">
    <property type="term" value="P:chitin-based cuticle development"/>
    <property type="evidence" value="ECO:0007669"/>
    <property type="project" value="TreeGrafter"/>
</dbReference>
<feature type="domain" description="DUF243" evidence="3">
    <location>
        <begin position="82"/>
        <end position="183"/>
    </location>
</feature>
<proteinExistence type="predicted"/>
<evidence type="ECO:0000259" key="3">
    <source>
        <dbReference type="SMART" id="SM00690"/>
    </source>
</evidence>
<dbReference type="AlphaFoldDB" id="A0A0M5J202"/>
<dbReference type="PANTHER" id="PTHR31927">
    <property type="entry name" value="FI07246P-RELATED-RELATED"/>
    <property type="match status" value="1"/>
</dbReference>
<dbReference type="GO" id="GO:0008010">
    <property type="term" value="F:structural constituent of chitin-based larval cuticle"/>
    <property type="evidence" value="ECO:0007669"/>
    <property type="project" value="TreeGrafter"/>
</dbReference>
<dbReference type="OMA" id="WIITERR"/>
<dbReference type="InterPro" id="IPR004145">
    <property type="entry name" value="DUF243"/>
</dbReference>
<dbReference type="PANTHER" id="PTHR31927:SF2">
    <property type="entry name" value="FI07246P-RELATED"/>
    <property type="match status" value="1"/>
</dbReference>
<feature type="region of interest" description="Disordered" evidence="1">
    <location>
        <begin position="34"/>
        <end position="57"/>
    </location>
</feature>
<evidence type="ECO:0000256" key="2">
    <source>
        <dbReference type="SAM" id="SignalP"/>
    </source>
</evidence>